<dbReference type="EMBL" id="AAEE01000008">
    <property type="protein sequence ID" value="EAK87918.1"/>
    <property type="molecule type" value="Genomic_DNA"/>
</dbReference>
<dbReference type="FunFam" id="1.10.560.10:FF:000085">
    <property type="entry name" value="T-complex protein 1 subunit gamma"/>
    <property type="match status" value="1"/>
</dbReference>
<evidence type="ECO:0000256" key="5">
    <source>
        <dbReference type="ARBA" id="ARBA00022741"/>
    </source>
</evidence>
<proteinExistence type="inferred from homology"/>
<organism evidence="11 12">
    <name type="scientific">Cryptosporidium parvum (strain Iowa II)</name>
    <dbReference type="NCBI Taxonomy" id="353152"/>
    <lineage>
        <taxon>Eukaryota</taxon>
        <taxon>Sar</taxon>
        <taxon>Alveolata</taxon>
        <taxon>Apicomplexa</taxon>
        <taxon>Conoidasida</taxon>
        <taxon>Coccidia</taxon>
        <taxon>Eucoccidiorida</taxon>
        <taxon>Eimeriorina</taxon>
        <taxon>Cryptosporidiidae</taxon>
        <taxon>Cryptosporidium</taxon>
    </lineage>
</organism>
<dbReference type="GO" id="GO:0051082">
    <property type="term" value="F:unfolded protein binding"/>
    <property type="evidence" value="ECO:0007669"/>
    <property type="project" value="InterPro"/>
</dbReference>
<dbReference type="GO" id="GO:0005832">
    <property type="term" value="C:chaperonin-containing T-complex"/>
    <property type="evidence" value="ECO:0007669"/>
    <property type="project" value="UniProtKB-ARBA"/>
</dbReference>
<evidence type="ECO:0000256" key="10">
    <source>
        <dbReference type="SAM" id="MobiDB-lite"/>
    </source>
</evidence>
<evidence type="ECO:0000256" key="4">
    <source>
        <dbReference type="ARBA" id="ARBA00022490"/>
    </source>
</evidence>
<dbReference type="InterPro" id="IPR027410">
    <property type="entry name" value="TCP-1-like_intermed_sf"/>
</dbReference>
<protein>
    <recommendedName>
        <fullName evidence="3 9">T-complex protein 1 subunit gamma</fullName>
    </recommendedName>
</protein>
<dbReference type="STRING" id="353152.Q5CQP2"/>
<dbReference type="InterPro" id="IPR027409">
    <property type="entry name" value="GroEL-like_apical_dom_sf"/>
</dbReference>
<comment type="similarity">
    <text evidence="2 8">Belongs to the TCP-1 chaperonin family.</text>
</comment>
<dbReference type="RefSeq" id="XP_625960.1">
    <property type="nucleotide sequence ID" value="XM_625960.1"/>
</dbReference>
<keyword evidence="5 8" id="KW-0547">Nucleotide-binding</keyword>
<gene>
    <name evidence="11" type="ORF">cgd4_3850</name>
</gene>
<dbReference type="InterPro" id="IPR017998">
    <property type="entry name" value="Chaperone_TCP-1"/>
</dbReference>
<dbReference type="PRINTS" id="PR00304">
    <property type="entry name" value="TCOMPLEXTCP1"/>
</dbReference>
<comment type="caution">
    <text evidence="11">The sequence shown here is derived from an EMBL/GenBank/DDBJ whole genome shotgun (WGS) entry which is preliminary data.</text>
</comment>
<reference evidence="11 12" key="1">
    <citation type="journal article" date="2004" name="Science">
        <title>Complete genome sequence of the apicomplexan, Cryptosporidium parvum.</title>
        <authorList>
            <person name="Abrahamsen M.S."/>
            <person name="Templeton T.J."/>
            <person name="Enomoto S."/>
            <person name="Abrahante J.E."/>
            <person name="Zhu G."/>
            <person name="Lancto C.A."/>
            <person name="Deng M."/>
            <person name="Liu C."/>
            <person name="Widmer G."/>
            <person name="Tzipori S."/>
            <person name="Buck G.A."/>
            <person name="Xu P."/>
            <person name="Bankier A.T."/>
            <person name="Dear P.H."/>
            <person name="Konfortov B.A."/>
            <person name="Spriggs H.F."/>
            <person name="Iyer L."/>
            <person name="Anantharaman V."/>
            <person name="Aravind L."/>
            <person name="Kapur V."/>
        </authorList>
    </citation>
    <scope>NUCLEOTIDE SEQUENCE [LARGE SCALE GENOMIC DNA]</scope>
    <source>
        <strain evidence="12">Iowa II</strain>
    </source>
</reference>
<dbReference type="NCBIfam" id="TIGR02344">
    <property type="entry name" value="chap_CCT_gamma"/>
    <property type="match status" value="1"/>
</dbReference>
<dbReference type="InParanoid" id="Q5CQP2"/>
<dbReference type="InterPro" id="IPR002194">
    <property type="entry name" value="Chaperonin_TCP-1_CS"/>
</dbReference>
<keyword evidence="6 8" id="KW-0067">ATP-binding</keyword>
<dbReference type="PANTHER" id="PTHR11353">
    <property type="entry name" value="CHAPERONIN"/>
    <property type="match status" value="1"/>
</dbReference>
<evidence type="ECO:0000256" key="6">
    <source>
        <dbReference type="ARBA" id="ARBA00022840"/>
    </source>
</evidence>
<dbReference type="FunFam" id="3.50.7.10:FF:000005">
    <property type="entry name" value="T-complex protein 1 subunit gamma"/>
    <property type="match status" value="1"/>
</dbReference>
<keyword evidence="7 8" id="KW-0143">Chaperone</keyword>
<sequence>LKMMPNQVLVVQQPSQRDQGRKAQLRNIQAGKTVADVVRTTLGPKAMLKMLLDPLGGIVLTNDGNSILREVDVAHPGAKSIIELSRTIDEEVGDGTTSVVVLAGEFLACAEPLLQKNIHPTIIAKGYLRALDDSIKFMEEMSVKLDVNNKESLVSVVDSCLKTKFSGRWGSLISSMALKAAETVSIANSGSPKEIDIKRYVRIEKIPGGEIEDSYVLDGVVVNKDVVHPRMKRLIINPKVLLLDCTLEYKKGESQTNVEITKEADWEALLRQEEEEVEAMCKDIIATGCNVVFTEKGVSDLAQHFLVKAGISVIRRVRKSDNNRIARVTGATIASRTEELTPNDVGTCCGRFEVKKIGDEYFCFLTESKTPKACSILLRGGSKDVLNELERNLHDALAVARNILLDPALLPGGGGTEMAISCYLNEKSFSIDDTQVWAYKAFAQALEIIPKTLAQNCGANVMKTLTLLKSHYLPSSATRGQKPVHGINGCTGAITNVTELGIWDTLAVKQQVYKTAVEATLMLLRIDDVLSSVSKKKDPVQNNIEQNPNMESFGDSRDG</sequence>
<evidence type="ECO:0000256" key="1">
    <source>
        <dbReference type="ARBA" id="ARBA00004496"/>
    </source>
</evidence>
<dbReference type="NCBIfam" id="NF041082">
    <property type="entry name" value="thermosome_alpha"/>
    <property type="match status" value="1"/>
</dbReference>
<dbReference type="InterPro" id="IPR053374">
    <property type="entry name" value="TCP-1_chaperonin"/>
</dbReference>
<keyword evidence="4" id="KW-0963">Cytoplasm</keyword>
<evidence type="ECO:0000256" key="7">
    <source>
        <dbReference type="ARBA" id="ARBA00023186"/>
    </source>
</evidence>
<dbReference type="GO" id="GO:0140662">
    <property type="term" value="F:ATP-dependent protein folding chaperone"/>
    <property type="evidence" value="ECO:0007669"/>
    <property type="project" value="InterPro"/>
</dbReference>
<dbReference type="AlphaFoldDB" id="Q5CQP2"/>
<dbReference type="InterPro" id="IPR027413">
    <property type="entry name" value="GROEL-like_equatorial_sf"/>
</dbReference>
<dbReference type="PROSITE" id="PS00750">
    <property type="entry name" value="TCP1_1"/>
    <property type="match status" value="1"/>
</dbReference>
<dbReference type="InterPro" id="IPR012719">
    <property type="entry name" value="Chap_CCT_gamma"/>
</dbReference>
<dbReference type="GO" id="GO:0016887">
    <property type="term" value="F:ATP hydrolysis activity"/>
    <property type="evidence" value="ECO:0007669"/>
    <property type="project" value="InterPro"/>
</dbReference>
<evidence type="ECO:0000256" key="2">
    <source>
        <dbReference type="ARBA" id="ARBA00008020"/>
    </source>
</evidence>
<evidence type="ECO:0000313" key="11">
    <source>
        <dbReference type="EMBL" id="EAK87918.1"/>
    </source>
</evidence>
<comment type="subcellular location">
    <subcellularLocation>
        <location evidence="1">Cytoplasm</location>
    </subcellularLocation>
</comment>
<dbReference type="InterPro" id="IPR002423">
    <property type="entry name" value="Cpn60/GroEL/TCP-1"/>
</dbReference>
<dbReference type="OrthoDB" id="10248520at2759"/>
<dbReference type="Pfam" id="PF00118">
    <property type="entry name" value="Cpn60_TCP1"/>
    <property type="match status" value="1"/>
</dbReference>
<dbReference type="InterPro" id="IPR054827">
    <property type="entry name" value="thermosome_alpha"/>
</dbReference>
<dbReference type="GO" id="GO:0005524">
    <property type="term" value="F:ATP binding"/>
    <property type="evidence" value="ECO:0007669"/>
    <property type="project" value="UniProtKB-KW"/>
</dbReference>
<dbReference type="SUPFAM" id="SSF54849">
    <property type="entry name" value="GroEL-intermediate domain like"/>
    <property type="match status" value="1"/>
</dbReference>
<evidence type="ECO:0000256" key="3">
    <source>
        <dbReference type="ARBA" id="ARBA00017187"/>
    </source>
</evidence>
<feature type="non-terminal residue" evidence="11">
    <location>
        <position position="1"/>
    </location>
</feature>
<dbReference type="KEGG" id="cpv:cgd4_3850"/>
<name>Q5CQP2_CRYPI</name>
<dbReference type="OMA" id="CGGSTIR"/>
<dbReference type="SUPFAM" id="SSF52029">
    <property type="entry name" value="GroEL apical domain-like"/>
    <property type="match status" value="1"/>
</dbReference>
<dbReference type="GeneID" id="3372934"/>
<dbReference type="NCBIfam" id="NF041083">
    <property type="entry name" value="thermosome_beta"/>
    <property type="match status" value="1"/>
</dbReference>
<dbReference type="FunCoup" id="Q5CQP2">
    <property type="interactions" value="520"/>
</dbReference>
<feature type="compositionally biased region" description="Polar residues" evidence="10">
    <location>
        <begin position="540"/>
        <end position="550"/>
    </location>
</feature>
<evidence type="ECO:0000256" key="8">
    <source>
        <dbReference type="RuleBase" id="RU004187"/>
    </source>
</evidence>
<dbReference type="Gene3D" id="3.30.260.10">
    <property type="entry name" value="TCP-1-like chaperonin intermediate domain"/>
    <property type="match status" value="1"/>
</dbReference>
<dbReference type="Gene3D" id="1.10.560.10">
    <property type="entry name" value="GroEL-like equatorial domain"/>
    <property type="match status" value="1"/>
</dbReference>
<accession>Q5CQP2</accession>
<dbReference type="SUPFAM" id="SSF48592">
    <property type="entry name" value="GroEL equatorial domain-like"/>
    <property type="match status" value="1"/>
</dbReference>
<dbReference type="CDD" id="cd03337">
    <property type="entry name" value="TCP1_gamma"/>
    <property type="match status" value="1"/>
</dbReference>
<dbReference type="Gene3D" id="3.50.7.10">
    <property type="entry name" value="GroEL"/>
    <property type="match status" value="1"/>
</dbReference>
<evidence type="ECO:0000256" key="9">
    <source>
        <dbReference type="RuleBase" id="RU004191"/>
    </source>
</evidence>
<feature type="region of interest" description="Disordered" evidence="10">
    <location>
        <begin position="537"/>
        <end position="559"/>
    </location>
</feature>
<dbReference type="Proteomes" id="UP000006726">
    <property type="component" value="Chromosome 4"/>
</dbReference>
<keyword evidence="12" id="KW-1185">Reference proteome</keyword>
<evidence type="ECO:0000313" key="12">
    <source>
        <dbReference type="Proteomes" id="UP000006726"/>
    </source>
</evidence>